<dbReference type="Pfam" id="PF07804">
    <property type="entry name" value="HipA_C"/>
    <property type="match status" value="1"/>
</dbReference>
<evidence type="ECO:0000259" key="4">
    <source>
        <dbReference type="Pfam" id="PF07804"/>
    </source>
</evidence>
<keyword evidence="3" id="KW-0418">Kinase</keyword>
<dbReference type="InterPro" id="IPR017508">
    <property type="entry name" value="HipA_N1"/>
</dbReference>
<dbReference type="Pfam" id="PF13657">
    <property type="entry name" value="Couple_hipA"/>
    <property type="match status" value="1"/>
</dbReference>
<sequence length="350" mass="39030">MKLLHVIYNGWNENWQLGTLADNGHDILFEYTPEALRRGLELSPRHLPLRALAFGGFPDHQHRLPGLIADTLPDSYRTPAGVSPLDHLALIGEHGRGALSYAAPGAKPPPPAEQYLQVLLGLDASWLIKLPAPGEHKEVCAIEHVYAQLARACGLDMPETRHYDLERRLSAFAVRRYDRRFDNGSGMRLPVHTLAGLLHADFHLPATDYSIFLRATRLITRDERQVEAAFQRCVFNVLFNNRADHARSFAYRMARNGDWQLAPCYDLGFHAGEHQMPVMGERLAPALTDLLRLAADAALPERRARDMIAAMTAQAGLFAKLARTAPIRAVTVRAIARSVSANRQRLLGRA</sequence>
<accession>A0A4Y9SEY4</accession>
<dbReference type="Proteomes" id="UP000297729">
    <property type="component" value="Unassembled WGS sequence"/>
</dbReference>
<dbReference type="EMBL" id="SPVG01000164">
    <property type="protein sequence ID" value="TFW19655.1"/>
    <property type="molecule type" value="Genomic_DNA"/>
</dbReference>
<name>A0A4Y9SEY4_9BURK</name>
<keyword evidence="2" id="KW-0808">Transferase</keyword>
<dbReference type="InterPro" id="IPR052028">
    <property type="entry name" value="HipA_Ser/Thr_kinase"/>
</dbReference>
<evidence type="ECO:0000256" key="3">
    <source>
        <dbReference type="ARBA" id="ARBA00022777"/>
    </source>
</evidence>
<feature type="domain" description="HipA-like C-terminal" evidence="4">
    <location>
        <begin position="124"/>
        <end position="314"/>
    </location>
</feature>
<comment type="caution">
    <text evidence="6">The sequence shown here is derived from an EMBL/GenBank/DDBJ whole genome shotgun (WGS) entry which is preliminary data.</text>
</comment>
<evidence type="ECO:0000313" key="6">
    <source>
        <dbReference type="EMBL" id="TFW19655.1"/>
    </source>
</evidence>
<dbReference type="GO" id="GO:0005829">
    <property type="term" value="C:cytosol"/>
    <property type="evidence" value="ECO:0007669"/>
    <property type="project" value="TreeGrafter"/>
</dbReference>
<dbReference type="PANTHER" id="PTHR37419:SF8">
    <property type="entry name" value="TOXIN YJJJ"/>
    <property type="match status" value="1"/>
</dbReference>
<evidence type="ECO:0000259" key="5">
    <source>
        <dbReference type="Pfam" id="PF13657"/>
    </source>
</evidence>
<dbReference type="AlphaFoldDB" id="A0A4Y9SEY4"/>
<feature type="domain" description="HipA N-terminal subdomain 1" evidence="5">
    <location>
        <begin position="12"/>
        <end position="101"/>
    </location>
</feature>
<comment type="similarity">
    <text evidence="1">Belongs to the HipA Ser/Thr kinase family.</text>
</comment>
<dbReference type="OrthoDB" id="9805913at2"/>
<protein>
    <submittedName>
        <fullName evidence="6">Type II toxin-antitoxin system HipA family toxin</fullName>
    </submittedName>
</protein>
<organism evidence="6 7">
    <name type="scientific">Duganella callida</name>
    <dbReference type="NCBI Taxonomy" id="2561932"/>
    <lineage>
        <taxon>Bacteria</taxon>
        <taxon>Pseudomonadati</taxon>
        <taxon>Pseudomonadota</taxon>
        <taxon>Betaproteobacteria</taxon>
        <taxon>Burkholderiales</taxon>
        <taxon>Oxalobacteraceae</taxon>
        <taxon>Telluria group</taxon>
        <taxon>Duganella</taxon>
    </lineage>
</organism>
<evidence type="ECO:0000256" key="1">
    <source>
        <dbReference type="ARBA" id="ARBA00010164"/>
    </source>
</evidence>
<dbReference type="InterPro" id="IPR012893">
    <property type="entry name" value="HipA-like_C"/>
</dbReference>
<evidence type="ECO:0000256" key="2">
    <source>
        <dbReference type="ARBA" id="ARBA00022679"/>
    </source>
</evidence>
<evidence type="ECO:0000313" key="7">
    <source>
        <dbReference type="Proteomes" id="UP000297729"/>
    </source>
</evidence>
<dbReference type="GO" id="GO:0004674">
    <property type="term" value="F:protein serine/threonine kinase activity"/>
    <property type="evidence" value="ECO:0007669"/>
    <property type="project" value="TreeGrafter"/>
</dbReference>
<proteinExistence type="inferred from homology"/>
<gene>
    <name evidence="6" type="ORF">E4L98_15915</name>
</gene>
<dbReference type="PANTHER" id="PTHR37419">
    <property type="entry name" value="SERINE/THREONINE-PROTEIN KINASE TOXIN HIPA"/>
    <property type="match status" value="1"/>
</dbReference>
<dbReference type="RefSeq" id="WP_135202534.1">
    <property type="nucleotide sequence ID" value="NZ_SPVG01000164.1"/>
</dbReference>
<keyword evidence="7" id="KW-1185">Reference proteome</keyword>
<reference evidence="6 7" key="1">
    <citation type="submission" date="2019-03" db="EMBL/GenBank/DDBJ databases">
        <title>Draft Genome Sequence of Duganella callidus sp. nov., a Novel Duganella Species Isolated from Cultivated Soil.</title>
        <authorList>
            <person name="Raths R."/>
            <person name="Peta V."/>
            <person name="Bucking H."/>
        </authorList>
    </citation>
    <scope>NUCLEOTIDE SEQUENCE [LARGE SCALE GENOMIC DNA]</scope>
    <source>
        <strain evidence="6 7">DN04</strain>
    </source>
</reference>